<keyword evidence="3" id="KW-1185">Reference proteome</keyword>
<evidence type="ECO:0000313" key="2">
    <source>
        <dbReference type="Ensembl" id="ENSSSUP00005015978.1"/>
    </source>
</evidence>
<feature type="region of interest" description="Disordered" evidence="1">
    <location>
        <begin position="1"/>
        <end position="82"/>
    </location>
</feature>
<dbReference type="AlphaFoldDB" id="A0A673TVR0"/>
<dbReference type="Proteomes" id="UP000472268">
    <property type="component" value="Chromosome 3"/>
</dbReference>
<feature type="compositionally biased region" description="Basic and acidic residues" evidence="1">
    <location>
        <begin position="58"/>
        <end position="67"/>
    </location>
</feature>
<reference evidence="2" key="3">
    <citation type="submission" date="2025-09" db="UniProtKB">
        <authorList>
            <consortium name="Ensembl"/>
        </authorList>
    </citation>
    <scope>IDENTIFICATION</scope>
</reference>
<accession>A0A673TVR0</accession>
<dbReference type="OMA" id="TLNHRYF"/>
<proteinExistence type="predicted"/>
<reference evidence="2 3" key="1">
    <citation type="submission" date="2019-05" db="EMBL/GenBank/DDBJ databases">
        <title>A Chromosome-scale Meerkat (S. suricatta) Genome Assembly.</title>
        <authorList>
            <person name="Dudchenko O."/>
            <person name="Lieberman Aiden E."/>
            <person name="Tung J."/>
            <person name="Barreiro L.B."/>
            <person name="Clutton-Brock T.H."/>
        </authorList>
    </citation>
    <scope>NUCLEOTIDE SEQUENCE [LARGE SCALE GENOMIC DNA]</scope>
</reference>
<protein>
    <submittedName>
        <fullName evidence="2">Uncharacterized protein</fullName>
    </submittedName>
</protein>
<organism evidence="2 3">
    <name type="scientific">Suricata suricatta</name>
    <name type="common">Meerkat</name>
    <dbReference type="NCBI Taxonomy" id="37032"/>
    <lineage>
        <taxon>Eukaryota</taxon>
        <taxon>Metazoa</taxon>
        <taxon>Chordata</taxon>
        <taxon>Craniata</taxon>
        <taxon>Vertebrata</taxon>
        <taxon>Euteleostomi</taxon>
        <taxon>Mammalia</taxon>
        <taxon>Eutheria</taxon>
        <taxon>Laurasiatheria</taxon>
        <taxon>Carnivora</taxon>
        <taxon>Feliformia</taxon>
        <taxon>Herpestidae</taxon>
        <taxon>Suricata</taxon>
    </lineage>
</organism>
<reference evidence="2" key="2">
    <citation type="submission" date="2025-08" db="UniProtKB">
        <authorList>
            <consortium name="Ensembl"/>
        </authorList>
    </citation>
    <scope>IDENTIFICATION</scope>
</reference>
<feature type="compositionally biased region" description="Polar residues" evidence="1">
    <location>
        <begin position="33"/>
        <end position="47"/>
    </location>
</feature>
<name>A0A673TVR0_SURSU</name>
<sequence>MLQEQGPAIPRSSHKITLNSASPFHPHPAQRCLSPSPQRRNKTTCTLNHRYFSSGALNKREREQGRRSRERGRHRIGSSSRL</sequence>
<evidence type="ECO:0000313" key="3">
    <source>
        <dbReference type="Proteomes" id="UP000472268"/>
    </source>
</evidence>
<evidence type="ECO:0000256" key="1">
    <source>
        <dbReference type="SAM" id="MobiDB-lite"/>
    </source>
</evidence>
<dbReference type="Ensembl" id="ENSSSUT00005018227.1">
    <property type="protein sequence ID" value="ENSSSUP00005015978.1"/>
    <property type="gene ID" value="ENSSSUG00005010331.1"/>
</dbReference>